<dbReference type="GO" id="GO:0045721">
    <property type="term" value="P:negative regulation of gluconeogenesis"/>
    <property type="evidence" value="ECO:0007669"/>
    <property type="project" value="TreeGrafter"/>
</dbReference>
<dbReference type="PANTHER" id="PTHR14534">
    <property type="entry name" value="VACUOLAR IMPORT AND DEGRADATION PROTEIN 24"/>
    <property type="match status" value="1"/>
</dbReference>
<name>A0A2R6NSU8_9APHY</name>
<dbReference type="GO" id="GO:0005773">
    <property type="term" value="C:vacuole"/>
    <property type="evidence" value="ECO:0007669"/>
    <property type="project" value="GOC"/>
</dbReference>
<sequence length="445" mass="49257">MPSEHLAVLDQQQPEQSQQQIKLCSSCHRPLSVDPSNSPFLLREADETNETSIVCAPCRTRLLALRIDTPVSTARGEHLFAQVERELRRRAASLQAGNEANLQPVPINHHNQPVECIDEDIDMSDASGISSASTSSESAAIPFHRTPFSEIITPTSPNLPSHNTLTVPDASPRPQAPAYSHAVHFPAPSSSWASSSKSQPPQVSSSCPDPLVDITRLRVRSQGHYCLYPGASFQGTQKSGRNSYDVNVTIVDVDFSSSHLCGYLRIRGLTDDWPELTTYFDAEIIGSRYGFLTRNWGATEQEDMVHWARFPAFRHVRHELKKPHLTMQEADRGAVFMRWKEKFLVPDHRVQDISGASFAGFYYVCVDFNPQATGPVVGQIAQQPSLPSSLEDVPEVTPAKLETPSRARRESTNRGARRATRSPSRGAASNVATMSGFYFHQNSEP</sequence>
<evidence type="ECO:0000313" key="4">
    <source>
        <dbReference type="Proteomes" id="UP000186601"/>
    </source>
</evidence>
<evidence type="ECO:0000313" key="3">
    <source>
        <dbReference type="EMBL" id="PSR76051.1"/>
    </source>
</evidence>
<reference evidence="3 4" key="1">
    <citation type="submission" date="2018-02" db="EMBL/GenBank/DDBJ databases">
        <title>Genome sequence of the basidiomycete white-rot fungus Phlebia centrifuga.</title>
        <authorList>
            <person name="Granchi Z."/>
            <person name="Peng M."/>
            <person name="de Vries R.P."/>
            <person name="Hilden K."/>
            <person name="Makela M.R."/>
            <person name="Grigoriev I."/>
            <person name="Riley R."/>
        </authorList>
    </citation>
    <scope>NUCLEOTIDE SEQUENCE [LARGE SCALE GENOMIC DNA]</scope>
    <source>
        <strain evidence="3 4">FBCC195</strain>
    </source>
</reference>
<comment type="caution">
    <text evidence="3">The sequence shown here is derived from an EMBL/GenBank/DDBJ whole genome shotgun (WGS) entry which is preliminary data.</text>
</comment>
<evidence type="ECO:0000256" key="2">
    <source>
        <dbReference type="SAM" id="MobiDB-lite"/>
    </source>
</evidence>
<dbReference type="PANTHER" id="PTHR14534:SF3">
    <property type="entry name" value="GID COMPLEX SUBUNIT 4 HOMOLOG"/>
    <property type="match status" value="1"/>
</dbReference>
<dbReference type="Proteomes" id="UP000186601">
    <property type="component" value="Unassembled WGS sequence"/>
</dbReference>
<dbReference type="GO" id="GO:0034657">
    <property type="term" value="C:GID complex"/>
    <property type="evidence" value="ECO:0007669"/>
    <property type="project" value="TreeGrafter"/>
</dbReference>
<comment type="similarity">
    <text evidence="1">Belongs to the GID4/VID24 family.</text>
</comment>
<dbReference type="GO" id="GO:0006623">
    <property type="term" value="P:protein targeting to vacuole"/>
    <property type="evidence" value="ECO:0007669"/>
    <property type="project" value="TreeGrafter"/>
</dbReference>
<dbReference type="GO" id="GO:0043161">
    <property type="term" value="P:proteasome-mediated ubiquitin-dependent protein catabolic process"/>
    <property type="evidence" value="ECO:0007669"/>
    <property type="project" value="TreeGrafter"/>
</dbReference>
<keyword evidence="4" id="KW-1185">Reference proteome</keyword>
<feature type="compositionally biased region" description="Basic and acidic residues" evidence="2">
    <location>
        <begin position="403"/>
        <end position="412"/>
    </location>
</feature>
<gene>
    <name evidence="3" type="ORF">PHLCEN_2v8713</name>
</gene>
<dbReference type="GO" id="GO:0007039">
    <property type="term" value="P:protein catabolic process in the vacuole"/>
    <property type="evidence" value="ECO:0007669"/>
    <property type="project" value="TreeGrafter"/>
</dbReference>
<dbReference type="Pfam" id="PF09783">
    <property type="entry name" value="Vac_ImportDeg"/>
    <property type="match status" value="1"/>
</dbReference>
<proteinExistence type="inferred from homology"/>
<dbReference type="EMBL" id="MLYV02000866">
    <property type="protein sequence ID" value="PSR76051.1"/>
    <property type="molecule type" value="Genomic_DNA"/>
</dbReference>
<accession>A0A2R6NSU8</accession>
<feature type="compositionally biased region" description="Polar residues" evidence="2">
    <location>
        <begin position="152"/>
        <end position="166"/>
    </location>
</feature>
<dbReference type="OrthoDB" id="62at2759"/>
<dbReference type="STRING" id="98765.A0A2R6NSU8"/>
<feature type="region of interest" description="Disordered" evidence="2">
    <location>
        <begin position="149"/>
        <end position="182"/>
    </location>
</feature>
<dbReference type="AlphaFoldDB" id="A0A2R6NSU8"/>
<feature type="region of interest" description="Disordered" evidence="2">
    <location>
        <begin position="383"/>
        <end position="445"/>
    </location>
</feature>
<evidence type="ECO:0000256" key="1">
    <source>
        <dbReference type="ARBA" id="ARBA00061469"/>
    </source>
</evidence>
<dbReference type="InterPro" id="IPR018618">
    <property type="entry name" value="GID4/10-like"/>
</dbReference>
<protein>
    <submittedName>
        <fullName evidence="3">Uncharacterized protein</fullName>
    </submittedName>
</protein>
<organism evidence="3 4">
    <name type="scientific">Hermanssonia centrifuga</name>
    <dbReference type="NCBI Taxonomy" id="98765"/>
    <lineage>
        <taxon>Eukaryota</taxon>
        <taxon>Fungi</taxon>
        <taxon>Dikarya</taxon>
        <taxon>Basidiomycota</taxon>
        <taxon>Agaricomycotina</taxon>
        <taxon>Agaricomycetes</taxon>
        <taxon>Polyporales</taxon>
        <taxon>Meruliaceae</taxon>
        <taxon>Hermanssonia</taxon>
    </lineage>
</organism>